<comment type="subcellular location">
    <subcellularLocation>
        <location evidence="1">Membrane</location>
        <topology evidence="1">Multi-pass membrane protein</topology>
    </subcellularLocation>
</comment>
<evidence type="ECO:0000256" key="12">
    <source>
        <dbReference type="ARBA" id="ARBA00044710"/>
    </source>
</evidence>
<accession>A0AAU9L5Y6</accession>
<feature type="transmembrane region" description="Helical" evidence="14">
    <location>
        <begin position="108"/>
        <end position="126"/>
    </location>
</feature>
<evidence type="ECO:0000256" key="5">
    <source>
        <dbReference type="ARBA" id="ARBA00022989"/>
    </source>
</evidence>
<dbReference type="PANTHER" id="PTHR48022:SF2">
    <property type="entry name" value="PLASTIDIC GLUCOSE TRANSPORTER 4"/>
    <property type="match status" value="1"/>
</dbReference>
<evidence type="ECO:0000256" key="4">
    <source>
        <dbReference type="ARBA" id="ARBA00022692"/>
    </source>
</evidence>
<keyword evidence="6 14" id="KW-0472">Membrane</keyword>
<organism evidence="16 17">
    <name type="scientific">Peronospora belbahrii</name>
    <dbReference type="NCBI Taxonomy" id="622444"/>
    <lineage>
        <taxon>Eukaryota</taxon>
        <taxon>Sar</taxon>
        <taxon>Stramenopiles</taxon>
        <taxon>Oomycota</taxon>
        <taxon>Peronosporomycetes</taxon>
        <taxon>Peronosporales</taxon>
        <taxon>Peronosporaceae</taxon>
        <taxon>Peronospora</taxon>
    </lineage>
</organism>
<dbReference type="InterPro" id="IPR050360">
    <property type="entry name" value="MFS_Sugar_Transporters"/>
</dbReference>
<dbReference type="PANTHER" id="PTHR48022">
    <property type="entry name" value="PLASTIDIC GLUCOSE TRANSPORTER 4"/>
    <property type="match status" value="1"/>
</dbReference>
<dbReference type="Gene3D" id="1.20.1250.20">
    <property type="entry name" value="MFS general substrate transporter like domains"/>
    <property type="match status" value="1"/>
</dbReference>
<dbReference type="PROSITE" id="PS00217">
    <property type="entry name" value="SUGAR_TRANSPORT_2"/>
    <property type="match status" value="1"/>
</dbReference>
<comment type="catalytic activity">
    <reaction evidence="11">
        <text>D-glucosamine(out) = D-glucosamine(in)</text>
        <dbReference type="Rhea" id="RHEA:78423"/>
        <dbReference type="ChEBI" id="CHEBI:58723"/>
    </reaction>
    <physiologicalReaction direction="left-to-right" evidence="11">
        <dbReference type="Rhea" id="RHEA:78424"/>
    </physiologicalReaction>
</comment>
<comment type="subunit">
    <text evidence="3">Homodimer.</text>
</comment>
<gene>
    <name evidence="16" type="ORF">PBS003_LOCUS6636</name>
</gene>
<evidence type="ECO:0000256" key="7">
    <source>
        <dbReference type="ARBA" id="ARBA00044637"/>
    </source>
</evidence>
<feature type="domain" description="Major facilitator superfamily (MFS) profile" evidence="15">
    <location>
        <begin position="21"/>
        <end position="242"/>
    </location>
</feature>
<dbReference type="InterPro" id="IPR036259">
    <property type="entry name" value="MFS_trans_sf"/>
</dbReference>
<evidence type="ECO:0000256" key="2">
    <source>
        <dbReference type="ARBA" id="ARBA00010992"/>
    </source>
</evidence>
<dbReference type="GO" id="GO:0005351">
    <property type="term" value="F:carbohydrate:proton symporter activity"/>
    <property type="evidence" value="ECO:0007669"/>
    <property type="project" value="TreeGrafter"/>
</dbReference>
<comment type="catalytic activity">
    <reaction evidence="7">
        <text>D-galactose(in) = D-galactose(out)</text>
        <dbReference type="Rhea" id="RHEA:34915"/>
        <dbReference type="ChEBI" id="CHEBI:4139"/>
    </reaction>
    <physiologicalReaction direction="right-to-left" evidence="7">
        <dbReference type="Rhea" id="RHEA:34917"/>
    </physiologicalReaction>
</comment>
<dbReference type="InterPro" id="IPR005829">
    <property type="entry name" value="Sugar_transporter_CS"/>
</dbReference>
<dbReference type="InterPro" id="IPR003663">
    <property type="entry name" value="Sugar/inositol_transpt"/>
</dbReference>
<evidence type="ECO:0000256" key="11">
    <source>
        <dbReference type="ARBA" id="ARBA00044668"/>
    </source>
</evidence>
<evidence type="ECO:0000256" key="3">
    <source>
        <dbReference type="ARBA" id="ARBA00011738"/>
    </source>
</evidence>
<comment type="catalytic activity">
    <reaction evidence="12">
        <text>D-fructose(out) = D-fructose(in)</text>
        <dbReference type="Rhea" id="RHEA:60372"/>
        <dbReference type="ChEBI" id="CHEBI:37721"/>
    </reaction>
    <physiologicalReaction direction="left-to-right" evidence="12">
        <dbReference type="Rhea" id="RHEA:60373"/>
    </physiologicalReaction>
</comment>
<dbReference type="PROSITE" id="PS50850">
    <property type="entry name" value="MFS"/>
    <property type="match status" value="1"/>
</dbReference>
<comment type="catalytic activity">
    <reaction evidence="10">
        <text>D-mannose(out) = D-mannose(in)</text>
        <dbReference type="Rhea" id="RHEA:78391"/>
        <dbReference type="ChEBI" id="CHEBI:4208"/>
    </reaction>
    <physiologicalReaction direction="left-to-right" evidence="10">
        <dbReference type="Rhea" id="RHEA:78392"/>
    </physiologicalReaction>
</comment>
<evidence type="ECO:0000256" key="6">
    <source>
        <dbReference type="ARBA" id="ARBA00023136"/>
    </source>
</evidence>
<name>A0AAU9L5Y6_9STRA</name>
<sequence>MSTQAVDDVRTEGKRTYAIVICVFAALGGLFFGYDQGVASGVLIMDSFINDYCVGWHNFTYEQCTSASSKMPAEWTYFTVWYNITYNLGCLGGAFIGGFVADKLDRRATIFCAGLLFCVGTLWLCFNRAQDHVLMYISRVIQGLGVGNSSFSLPLFGAEVAPKELRGLLSGFMQMTVVTGIFLANVVNIIVEHRERGWRTTNGVAMAAPLIVVIGIFFVPESPRWTYLHKGKEAAEKNLKRI</sequence>
<evidence type="ECO:0000256" key="1">
    <source>
        <dbReference type="ARBA" id="ARBA00004141"/>
    </source>
</evidence>
<feature type="transmembrane region" description="Helical" evidence="14">
    <location>
        <begin position="172"/>
        <end position="191"/>
    </location>
</feature>
<evidence type="ECO:0000256" key="8">
    <source>
        <dbReference type="ARBA" id="ARBA00044648"/>
    </source>
</evidence>
<evidence type="ECO:0000256" key="14">
    <source>
        <dbReference type="SAM" id="Phobius"/>
    </source>
</evidence>
<evidence type="ECO:0000256" key="10">
    <source>
        <dbReference type="ARBA" id="ARBA00044662"/>
    </source>
</evidence>
<protein>
    <recommendedName>
        <fullName evidence="13">Hexose transporter 1</fullName>
    </recommendedName>
</protein>
<dbReference type="Pfam" id="PF00083">
    <property type="entry name" value="Sugar_tr"/>
    <property type="match status" value="1"/>
</dbReference>
<evidence type="ECO:0000256" key="9">
    <source>
        <dbReference type="ARBA" id="ARBA00044656"/>
    </source>
</evidence>
<feature type="transmembrane region" description="Helical" evidence="14">
    <location>
        <begin position="80"/>
        <end position="101"/>
    </location>
</feature>
<evidence type="ECO:0000313" key="17">
    <source>
        <dbReference type="Proteomes" id="UP001160483"/>
    </source>
</evidence>
<dbReference type="InterPro" id="IPR005828">
    <property type="entry name" value="MFS_sugar_transport-like"/>
</dbReference>
<dbReference type="EMBL" id="CAKKTJ010000322">
    <property type="protein sequence ID" value="CAH0480009.1"/>
    <property type="molecule type" value="Genomic_DNA"/>
</dbReference>
<comment type="similarity">
    <text evidence="2">Belongs to the major facilitator superfamily. Sugar transporter (TC 2.A.1.1) family.</text>
</comment>
<evidence type="ECO:0000313" key="16">
    <source>
        <dbReference type="EMBL" id="CAH0480009.1"/>
    </source>
</evidence>
<keyword evidence="5 14" id="KW-1133">Transmembrane helix</keyword>
<comment type="caution">
    <text evidence="16">The sequence shown here is derived from an EMBL/GenBank/DDBJ whole genome shotgun (WGS) entry which is preliminary data.</text>
</comment>
<feature type="transmembrane region" description="Helical" evidence="14">
    <location>
        <begin position="203"/>
        <end position="220"/>
    </location>
</feature>
<keyword evidence="4 14" id="KW-0812">Transmembrane</keyword>
<dbReference type="Proteomes" id="UP001160483">
    <property type="component" value="Unassembled WGS sequence"/>
</dbReference>
<evidence type="ECO:0000259" key="15">
    <source>
        <dbReference type="PROSITE" id="PS50850"/>
    </source>
</evidence>
<dbReference type="GO" id="GO:0016020">
    <property type="term" value="C:membrane"/>
    <property type="evidence" value="ECO:0007669"/>
    <property type="project" value="UniProtKB-SubCell"/>
</dbReference>
<comment type="catalytic activity">
    <reaction evidence="9">
        <text>D-xylose(out) = D-xylose(in)</text>
        <dbReference type="Rhea" id="RHEA:78427"/>
        <dbReference type="ChEBI" id="CHEBI:53455"/>
    </reaction>
    <physiologicalReaction direction="left-to-right" evidence="9">
        <dbReference type="Rhea" id="RHEA:78428"/>
    </physiologicalReaction>
</comment>
<proteinExistence type="inferred from homology"/>
<dbReference type="SUPFAM" id="SSF103473">
    <property type="entry name" value="MFS general substrate transporter"/>
    <property type="match status" value="1"/>
</dbReference>
<reference evidence="16" key="1">
    <citation type="submission" date="2021-11" db="EMBL/GenBank/DDBJ databases">
        <authorList>
            <person name="Islam A."/>
            <person name="Islam S."/>
            <person name="Flora M.S."/>
            <person name="Rahman M."/>
            <person name="Ziaur R.M."/>
            <person name="Epstein J.H."/>
            <person name="Hassan M."/>
            <person name="Klassen M."/>
            <person name="Woodard K."/>
            <person name="Webb A."/>
            <person name="Webby R.J."/>
            <person name="El Zowalaty M.E."/>
        </authorList>
    </citation>
    <scope>NUCLEOTIDE SEQUENCE</scope>
    <source>
        <strain evidence="16">Pbs3</strain>
    </source>
</reference>
<feature type="transmembrane region" description="Helical" evidence="14">
    <location>
        <begin position="16"/>
        <end position="34"/>
    </location>
</feature>
<dbReference type="InterPro" id="IPR020846">
    <property type="entry name" value="MFS_dom"/>
</dbReference>
<comment type="catalytic activity">
    <reaction evidence="8">
        <text>D-glucose(out) = D-glucose(in)</text>
        <dbReference type="Rhea" id="RHEA:60376"/>
        <dbReference type="ChEBI" id="CHEBI:4167"/>
    </reaction>
    <physiologicalReaction direction="left-to-right" evidence="8">
        <dbReference type="Rhea" id="RHEA:60377"/>
    </physiologicalReaction>
</comment>
<dbReference type="PRINTS" id="PR00171">
    <property type="entry name" value="SUGRTRNSPORT"/>
</dbReference>
<dbReference type="AlphaFoldDB" id="A0AAU9L5Y6"/>
<evidence type="ECO:0000256" key="13">
    <source>
        <dbReference type="ARBA" id="ARBA00044780"/>
    </source>
</evidence>